<protein>
    <submittedName>
        <fullName evidence="1">Uncharacterized protein</fullName>
    </submittedName>
</protein>
<keyword evidence="2" id="KW-1185">Reference proteome</keyword>
<comment type="caution">
    <text evidence="1">The sequence shown here is derived from an EMBL/GenBank/DDBJ whole genome shotgun (WGS) entry which is preliminary data.</text>
</comment>
<name>A0AAW1TV36_9CUCU</name>
<sequence length="196" mass="21908">MFTRPAKQSKAATIASFKISHILAKHKKPFEDGSVVKEAFIEAEHWQSLGKLRSYNFNGYRLASAFSRGKGSHGGSALYCKESIEFKVGPDTSPLADIDFFFKRFMSILNVAIRENSKIVILGDFDVDTLGRSQSRQNNFQSGGDISGVVERFNEHFITAAPNLISKLQNLVTENLNVGKNLSLCLRSKRLKFIML</sequence>
<proteinExistence type="predicted"/>
<evidence type="ECO:0000313" key="2">
    <source>
        <dbReference type="Proteomes" id="UP001431783"/>
    </source>
</evidence>
<evidence type="ECO:0000313" key="1">
    <source>
        <dbReference type="EMBL" id="KAK9871685.1"/>
    </source>
</evidence>
<gene>
    <name evidence="1" type="ORF">WA026_014134</name>
</gene>
<reference evidence="1 2" key="1">
    <citation type="submission" date="2023-03" db="EMBL/GenBank/DDBJ databases">
        <title>Genome insight into feeding habits of ladybird beetles.</title>
        <authorList>
            <person name="Li H.-S."/>
            <person name="Huang Y.-H."/>
            <person name="Pang H."/>
        </authorList>
    </citation>
    <scope>NUCLEOTIDE SEQUENCE [LARGE SCALE GENOMIC DNA]</scope>
    <source>
        <strain evidence="1">SYSU_2023b</strain>
        <tissue evidence="1">Whole body</tissue>
    </source>
</reference>
<dbReference type="Proteomes" id="UP001431783">
    <property type="component" value="Unassembled WGS sequence"/>
</dbReference>
<dbReference type="AlphaFoldDB" id="A0AAW1TV36"/>
<dbReference type="EMBL" id="JARQZJ010000007">
    <property type="protein sequence ID" value="KAK9871685.1"/>
    <property type="molecule type" value="Genomic_DNA"/>
</dbReference>
<organism evidence="1 2">
    <name type="scientific">Henosepilachna vigintioctopunctata</name>
    <dbReference type="NCBI Taxonomy" id="420089"/>
    <lineage>
        <taxon>Eukaryota</taxon>
        <taxon>Metazoa</taxon>
        <taxon>Ecdysozoa</taxon>
        <taxon>Arthropoda</taxon>
        <taxon>Hexapoda</taxon>
        <taxon>Insecta</taxon>
        <taxon>Pterygota</taxon>
        <taxon>Neoptera</taxon>
        <taxon>Endopterygota</taxon>
        <taxon>Coleoptera</taxon>
        <taxon>Polyphaga</taxon>
        <taxon>Cucujiformia</taxon>
        <taxon>Coccinelloidea</taxon>
        <taxon>Coccinellidae</taxon>
        <taxon>Epilachninae</taxon>
        <taxon>Epilachnini</taxon>
        <taxon>Henosepilachna</taxon>
    </lineage>
</organism>
<accession>A0AAW1TV36</accession>